<evidence type="ECO:0000256" key="1">
    <source>
        <dbReference type="SAM" id="MobiDB-lite"/>
    </source>
</evidence>
<dbReference type="InterPro" id="IPR036249">
    <property type="entry name" value="Thioredoxin-like_sf"/>
</dbReference>
<keyword evidence="3" id="KW-1185">Reference proteome</keyword>
<dbReference type="Proteomes" id="UP001524586">
    <property type="component" value="Unassembled WGS sequence"/>
</dbReference>
<evidence type="ECO:0000313" key="2">
    <source>
        <dbReference type="EMBL" id="MCQ8130400.1"/>
    </source>
</evidence>
<dbReference type="Gene3D" id="3.40.30.10">
    <property type="entry name" value="Glutaredoxin"/>
    <property type="match status" value="1"/>
</dbReference>
<comment type="caution">
    <text evidence="2">The sequence shown here is derived from an EMBL/GenBank/DDBJ whole genome shotgun (WGS) entry which is preliminary data.</text>
</comment>
<gene>
    <name evidence="2" type="ORF">NP596_18215</name>
</gene>
<feature type="compositionally biased region" description="Basic and acidic residues" evidence="1">
    <location>
        <begin position="213"/>
        <end position="223"/>
    </location>
</feature>
<organism evidence="2 3">
    <name type="scientific">Methylomonas rivi</name>
    <dbReference type="NCBI Taxonomy" id="2952226"/>
    <lineage>
        <taxon>Bacteria</taxon>
        <taxon>Pseudomonadati</taxon>
        <taxon>Pseudomonadota</taxon>
        <taxon>Gammaproteobacteria</taxon>
        <taxon>Methylococcales</taxon>
        <taxon>Methylococcaceae</taxon>
        <taxon>Methylomonas</taxon>
    </lineage>
</organism>
<dbReference type="SUPFAM" id="SSF52833">
    <property type="entry name" value="Thioredoxin-like"/>
    <property type="match status" value="1"/>
</dbReference>
<evidence type="ECO:0000313" key="3">
    <source>
        <dbReference type="Proteomes" id="UP001524586"/>
    </source>
</evidence>
<protein>
    <submittedName>
        <fullName evidence="2">SCO family protein</fullName>
    </submittedName>
</protein>
<feature type="region of interest" description="Disordered" evidence="1">
    <location>
        <begin position="198"/>
        <end position="223"/>
    </location>
</feature>
<dbReference type="RefSeq" id="WP_256616826.1">
    <property type="nucleotide sequence ID" value="NZ_JANIBK010000157.1"/>
</dbReference>
<dbReference type="EMBL" id="JANIBK010000157">
    <property type="protein sequence ID" value="MCQ8130400.1"/>
    <property type="molecule type" value="Genomic_DNA"/>
</dbReference>
<proteinExistence type="predicted"/>
<name>A0ABT1UAK9_9GAMM</name>
<sequence length="223" mass="24395">MNTEKSRYAADSISKQELRNLLLQAFLPPPTQGRGGNRFPDVPVASHDGEIYRFHSELISNKVAMVQFMSLDAQRKFPSMSHLAKVAEQLGDKLGQEVNIYSITTEPTADTVERLAEYARKNALPAGWLLLRPTEDGSQALGDRFAKHLSRHHHHAGINTRMVHYGNGGVGIWGAFAVDADPAMAVSRVAWMQNGKIAGEDSKRAGPAPLADPGKDSNSNRDV</sequence>
<accession>A0ABT1UAK9</accession>
<reference evidence="2 3" key="1">
    <citation type="submission" date="2022-07" db="EMBL/GenBank/DDBJ databases">
        <title>Methylomonas rivi sp. nov., Methylomonas rosea sp. nov., Methylomonas aureus sp. nov. and Methylomonas subterranea sp. nov., four novel methanotrophs isolated from a freshwater creek and the deep terrestrial subsurface.</title>
        <authorList>
            <person name="Abin C."/>
            <person name="Sankaranarayanan K."/>
            <person name="Garner C."/>
            <person name="Sindelar R."/>
            <person name="Kotary K."/>
            <person name="Garner R."/>
            <person name="Barclay S."/>
            <person name="Lawson P."/>
            <person name="Krumholz L."/>
        </authorList>
    </citation>
    <scope>NUCLEOTIDE SEQUENCE [LARGE SCALE GENOMIC DNA]</scope>
    <source>
        <strain evidence="2 3">WSC-6</strain>
    </source>
</reference>